<evidence type="ECO:0000256" key="4">
    <source>
        <dbReference type="SAM" id="MobiDB-lite"/>
    </source>
</evidence>
<evidence type="ECO:0000313" key="6">
    <source>
        <dbReference type="EMBL" id="KAH1065160.1"/>
    </source>
</evidence>
<accession>A0A9D3UYZ7</accession>
<dbReference type="EMBL" id="JAIQCV010000009">
    <property type="protein sequence ID" value="KAH1065160.1"/>
    <property type="molecule type" value="Genomic_DNA"/>
</dbReference>
<dbReference type="Proteomes" id="UP000828251">
    <property type="component" value="Unassembled WGS sequence"/>
</dbReference>
<name>A0A9D3UYZ7_9ROSI</name>
<dbReference type="AlphaFoldDB" id="A0A9D3UYZ7"/>
<comment type="similarity">
    <text evidence="2">Belongs to the BRX family.</text>
</comment>
<comment type="subcellular location">
    <subcellularLocation>
        <location evidence="1">Nucleus</location>
    </subcellularLocation>
</comment>
<feature type="domain" description="BRX" evidence="5">
    <location>
        <begin position="164"/>
        <end position="216"/>
    </location>
</feature>
<dbReference type="PANTHER" id="PTHR46058:SF2">
    <property type="entry name" value="PROTEIN BREVIS RADIX-LIKE 3"/>
    <property type="match status" value="1"/>
</dbReference>
<dbReference type="InterPro" id="IPR044532">
    <property type="entry name" value="BRX-like"/>
</dbReference>
<dbReference type="GO" id="GO:0005634">
    <property type="term" value="C:nucleus"/>
    <property type="evidence" value="ECO:0007669"/>
    <property type="project" value="UniProtKB-SubCell"/>
</dbReference>
<feature type="compositionally biased region" description="Basic and acidic residues" evidence="4">
    <location>
        <begin position="133"/>
        <end position="148"/>
    </location>
</feature>
<organism evidence="6 7">
    <name type="scientific">Gossypium stocksii</name>
    <dbReference type="NCBI Taxonomy" id="47602"/>
    <lineage>
        <taxon>Eukaryota</taxon>
        <taxon>Viridiplantae</taxon>
        <taxon>Streptophyta</taxon>
        <taxon>Embryophyta</taxon>
        <taxon>Tracheophyta</taxon>
        <taxon>Spermatophyta</taxon>
        <taxon>Magnoliopsida</taxon>
        <taxon>eudicotyledons</taxon>
        <taxon>Gunneridae</taxon>
        <taxon>Pentapetalae</taxon>
        <taxon>rosids</taxon>
        <taxon>malvids</taxon>
        <taxon>Malvales</taxon>
        <taxon>Malvaceae</taxon>
        <taxon>Malvoideae</taxon>
        <taxon>Gossypium</taxon>
    </lineage>
</organism>
<evidence type="ECO:0000313" key="7">
    <source>
        <dbReference type="Proteomes" id="UP000828251"/>
    </source>
</evidence>
<evidence type="ECO:0000256" key="1">
    <source>
        <dbReference type="ARBA" id="ARBA00004123"/>
    </source>
</evidence>
<dbReference type="PROSITE" id="PS51514">
    <property type="entry name" value="BRX"/>
    <property type="match status" value="1"/>
</dbReference>
<evidence type="ECO:0000256" key="3">
    <source>
        <dbReference type="ARBA" id="ARBA00023242"/>
    </source>
</evidence>
<keyword evidence="7" id="KW-1185">Reference proteome</keyword>
<protein>
    <recommendedName>
        <fullName evidence="5">BRX domain-containing protein</fullName>
    </recommendedName>
</protein>
<gene>
    <name evidence="6" type="ORF">J1N35_030147</name>
</gene>
<feature type="region of interest" description="Disordered" evidence="4">
    <location>
        <begin position="100"/>
        <end position="153"/>
    </location>
</feature>
<reference evidence="6 7" key="1">
    <citation type="journal article" date="2021" name="Plant Biotechnol. J.">
        <title>Multi-omics assisted identification of the key and species-specific regulatory components of drought-tolerant mechanisms in Gossypium stocksii.</title>
        <authorList>
            <person name="Yu D."/>
            <person name="Ke L."/>
            <person name="Zhang D."/>
            <person name="Wu Y."/>
            <person name="Sun Y."/>
            <person name="Mei J."/>
            <person name="Sun J."/>
            <person name="Sun Y."/>
        </authorList>
    </citation>
    <scope>NUCLEOTIDE SEQUENCE [LARGE SCALE GENOMIC DNA]</scope>
    <source>
        <strain evidence="7">cv. E1</strain>
        <tissue evidence="6">Leaf</tissue>
    </source>
</reference>
<sequence length="216" mass="23254">MAPAAEESAKSEAAKEVIKSLTGQLKDMAKRLPPVVYDTENTKPAYLPNALERNGVHYPDANGLGHLRSDSIGGYFLASPTALDSTTINGTQSPAQLLRETTGTNGRDGHSDSRLLKGTAGLQSGDSSVSEAVDEKESGPFRDGENGNKSRNSALVRNGYESEAEWIEQYEPGVYVTLVALQDGARDLKRVRFRCQHMFLYTTGEDSGSTKQNLGG</sequence>
<dbReference type="PANTHER" id="PTHR46058">
    <property type="entry name" value="PROTEIN BREVIS RADIX-LIKE 1"/>
    <property type="match status" value="1"/>
</dbReference>
<dbReference type="Pfam" id="PF13713">
    <property type="entry name" value="BRX_N"/>
    <property type="match status" value="1"/>
</dbReference>
<evidence type="ECO:0000256" key="2">
    <source>
        <dbReference type="ARBA" id="ARBA00009057"/>
    </source>
</evidence>
<dbReference type="InterPro" id="IPR027988">
    <property type="entry name" value="BRX_N"/>
</dbReference>
<comment type="caution">
    <text evidence="6">The sequence shown here is derived from an EMBL/GenBank/DDBJ whole genome shotgun (WGS) entry which is preliminary data.</text>
</comment>
<dbReference type="InterPro" id="IPR013591">
    <property type="entry name" value="Brevis_radix_dom"/>
</dbReference>
<dbReference type="OrthoDB" id="1427124at2759"/>
<evidence type="ECO:0000259" key="5">
    <source>
        <dbReference type="PROSITE" id="PS51514"/>
    </source>
</evidence>
<feature type="compositionally biased region" description="Polar residues" evidence="4">
    <location>
        <begin position="121"/>
        <end position="130"/>
    </location>
</feature>
<dbReference type="Pfam" id="PF08381">
    <property type="entry name" value="BRX"/>
    <property type="match status" value="1"/>
</dbReference>
<keyword evidence="3" id="KW-0539">Nucleus</keyword>
<proteinExistence type="inferred from homology"/>